<comment type="caution">
    <text evidence="2">The sequence shown here is derived from an EMBL/GenBank/DDBJ whole genome shotgun (WGS) entry which is preliminary data.</text>
</comment>
<organism evidence="2 3">
    <name type="scientific">Setomelanomma holmii</name>
    <dbReference type="NCBI Taxonomy" id="210430"/>
    <lineage>
        <taxon>Eukaryota</taxon>
        <taxon>Fungi</taxon>
        <taxon>Dikarya</taxon>
        <taxon>Ascomycota</taxon>
        <taxon>Pezizomycotina</taxon>
        <taxon>Dothideomycetes</taxon>
        <taxon>Pleosporomycetidae</taxon>
        <taxon>Pleosporales</taxon>
        <taxon>Pleosporineae</taxon>
        <taxon>Phaeosphaeriaceae</taxon>
        <taxon>Setomelanomma</taxon>
    </lineage>
</organism>
<feature type="region of interest" description="Disordered" evidence="1">
    <location>
        <begin position="106"/>
        <end position="163"/>
    </location>
</feature>
<dbReference type="Proteomes" id="UP000799777">
    <property type="component" value="Unassembled WGS sequence"/>
</dbReference>
<dbReference type="OrthoDB" id="3793416at2759"/>
<dbReference type="EMBL" id="ML978182">
    <property type="protein sequence ID" value="KAF2031272.1"/>
    <property type="molecule type" value="Genomic_DNA"/>
</dbReference>
<name>A0A9P4HBZ0_9PLEO</name>
<feature type="compositionally biased region" description="Polar residues" evidence="1">
    <location>
        <begin position="124"/>
        <end position="149"/>
    </location>
</feature>
<reference evidence="2" key="1">
    <citation type="journal article" date="2020" name="Stud. Mycol.">
        <title>101 Dothideomycetes genomes: a test case for predicting lifestyles and emergence of pathogens.</title>
        <authorList>
            <person name="Haridas S."/>
            <person name="Albert R."/>
            <person name="Binder M."/>
            <person name="Bloem J."/>
            <person name="Labutti K."/>
            <person name="Salamov A."/>
            <person name="Andreopoulos B."/>
            <person name="Baker S."/>
            <person name="Barry K."/>
            <person name="Bills G."/>
            <person name="Bluhm B."/>
            <person name="Cannon C."/>
            <person name="Castanera R."/>
            <person name="Culley D."/>
            <person name="Daum C."/>
            <person name="Ezra D."/>
            <person name="Gonzalez J."/>
            <person name="Henrissat B."/>
            <person name="Kuo A."/>
            <person name="Liang C."/>
            <person name="Lipzen A."/>
            <person name="Lutzoni F."/>
            <person name="Magnuson J."/>
            <person name="Mondo S."/>
            <person name="Nolan M."/>
            <person name="Ohm R."/>
            <person name="Pangilinan J."/>
            <person name="Park H.-J."/>
            <person name="Ramirez L."/>
            <person name="Alfaro M."/>
            <person name="Sun H."/>
            <person name="Tritt A."/>
            <person name="Yoshinaga Y."/>
            <person name="Zwiers L.-H."/>
            <person name="Turgeon B."/>
            <person name="Goodwin S."/>
            <person name="Spatafora J."/>
            <person name="Crous P."/>
            <person name="Grigoriev I."/>
        </authorList>
    </citation>
    <scope>NUCLEOTIDE SEQUENCE</scope>
    <source>
        <strain evidence="2">CBS 110217</strain>
    </source>
</reference>
<dbReference type="AlphaFoldDB" id="A0A9P4HBZ0"/>
<proteinExistence type="predicted"/>
<gene>
    <name evidence="2" type="ORF">EK21DRAFT_88200</name>
</gene>
<evidence type="ECO:0000256" key="1">
    <source>
        <dbReference type="SAM" id="MobiDB-lite"/>
    </source>
</evidence>
<evidence type="ECO:0000313" key="2">
    <source>
        <dbReference type="EMBL" id="KAF2031272.1"/>
    </source>
</evidence>
<accession>A0A9P4HBZ0</accession>
<keyword evidence="3" id="KW-1185">Reference proteome</keyword>
<evidence type="ECO:0000313" key="3">
    <source>
        <dbReference type="Proteomes" id="UP000799777"/>
    </source>
</evidence>
<sequence>MWIVPFLPSVPGWETDDDLTAPSPIFPDEPKPPRIMTTQIPTIIDIETNVVPTSILGSGNGNNVLRPASNIVTSYSIRPAQDTPGAQAQETPGNNLFLNIISRIGKTQQQAQPTPVQSPAAGDQTVNPAHSSCGGDQTRTPAQLPQVTPSPKAASDANAPPVQAAQATLPVGRVVTAGPATLTLTPGLSTTIGTGNGATFIGITTNAAGQTLITVSASGTEPQRP</sequence>
<protein>
    <submittedName>
        <fullName evidence="2">Uncharacterized protein</fullName>
    </submittedName>
</protein>
<feature type="compositionally biased region" description="Polar residues" evidence="1">
    <location>
        <begin position="106"/>
        <end position="117"/>
    </location>
</feature>